<feature type="transmembrane region" description="Helical" evidence="1">
    <location>
        <begin position="67"/>
        <end position="88"/>
    </location>
</feature>
<evidence type="ECO:0000313" key="2">
    <source>
        <dbReference type="EMBL" id="MCS5720170.1"/>
    </source>
</evidence>
<keyword evidence="1" id="KW-1133">Transmembrane helix</keyword>
<evidence type="ECO:0000256" key="1">
    <source>
        <dbReference type="SAM" id="Phobius"/>
    </source>
</evidence>
<dbReference type="RefSeq" id="WP_259510090.1">
    <property type="nucleotide sequence ID" value="NZ_JANLCM010000002.1"/>
</dbReference>
<dbReference type="Proteomes" id="UP001165584">
    <property type="component" value="Unassembled WGS sequence"/>
</dbReference>
<protein>
    <recommendedName>
        <fullName evidence="4">Alkaline shock response membrane anchor protein AmaP</fullName>
    </recommendedName>
</protein>
<gene>
    <name evidence="2" type="ORF">N1027_18720</name>
</gene>
<proteinExistence type="predicted"/>
<dbReference type="EMBL" id="JANLCM010000002">
    <property type="protein sequence ID" value="MCS5720170.1"/>
    <property type="molecule type" value="Genomic_DNA"/>
</dbReference>
<evidence type="ECO:0008006" key="4">
    <source>
        <dbReference type="Google" id="ProtNLM"/>
    </source>
</evidence>
<reference evidence="2" key="1">
    <citation type="submission" date="2022-08" db="EMBL/GenBank/DDBJ databases">
        <authorList>
            <person name="Deng Y."/>
            <person name="Han X.-F."/>
            <person name="Zhang Y.-Q."/>
        </authorList>
    </citation>
    <scope>NUCLEOTIDE SEQUENCE</scope>
    <source>
        <strain evidence="2">CPCC 205763</strain>
    </source>
</reference>
<comment type="caution">
    <text evidence="2">The sequence shown here is derived from an EMBL/GenBank/DDBJ whole genome shotgun (WGS) entry which is preliminary data.</text>
</comment>
<evidence type="ECO:0000313" key="3">
    <source>
        <dbReference type="Proteomes" id="UP001165584"/>
    </source>
</evidence>
<name>A0ABT2GVC5_9MICO</name>
<keyword evidence="3" id="KW-1185">Reference proteome</keyword>
<keyword evidence="1" id="KW-0812">Transmembrane</keyword>
<organism evidence="2 3">
    <name type="scientific">Herbiconiux aconitum</name>
    <dbReference type="NCBI Taxonomy" id="2970913"/>
    <lineage>
        <taxon>Bacteria</taxon>
        <taxon>Bacillati</taxon>
        <taxon>Actinomycetota</taxon>
        <taxon>Actinomycetes</taxon>
        <taxon>Micrococcales</taxon>
        <taxon>Microbacteriaceae</taxon>
        <taxon>Herbiconiux</taxon>
    </lineage>
</organism>
<sequence length="201" mass="21449">MNSTNRGANRLLILLVGLLLLVVGAGAAAVVLVPALRDAGKDIGGRLTEQMSAWLAETPLGDTGVSWILPAILVLVVVAIILLIVFIARQGRGHTGIVLDERPSDHGRTVVESSVAQQMLQEVVGARPEFVSSHVSTYRVRRTPVLKVSVTCRRGVSPRDAAMIVEDAVVALDELLGRQLPALVHISGGFRSRVTSTTRLQ</sequence>
<accession>A0ABT2GVC5</accession>
<keyword evidence="1" id="KW-0472">Membrane</keyword>